<feature type="compositionally biased region" description="Low complexity" evidence="2">
    <location>
        <begin position="1501"/>
        <end position="1511"/>
    </location>
</feature>
<feature type="compositionally biased region" description="Low complexity" evidence="2">
    <location>
        <begin position="718"/>
        <end position="738"/>
    </location>
</feature>
<feature type="region of interest" description="Disordered" evidence="2">
    <location>
        <begin position="54"/>
        <end position="174"/>
    </location>
</feature>
<feature type="coiled-coil region" evidence="1">
    <location>
        <begin position="265"/>
        <end position="343"/>
    </location>
</feature>
<gene>
    <name evidence="3" type="ORF">NESM_000253300</name>
</gene>
<sequence>MSSHQLDPPAPSATDGAATAAAVADAAPAVAEDYAGWRASALVEALLWMSSEAGGGHPPPETAGSAVYRSSTPPSAASAPAVNAQHHHQQQHTPAQRRPVIVAAAPRPRWTTTHSDSEVHTHTGADVESSAATTRLGSAGLVSSSLQTPAATATQQAQRQPSSHAALSTESAGTSWEKRFAAQAQQLLRDTQQHMDELRHCEQRAAVEAQRANAAAAAQRVLEARLAEADEHRAREAAAHDAVSRELSQQVLRLEEAVGVLRRAKLDLQRDLQEAVLTAAEQQRQQQREHDRALAQAREAAEEAVAVCQSQQQQLQRGLERDLAECKAAAASLAAERDVLQARCAALDVQRDSAVPLESVHRDVLVQWQLREQTMLSQLTMADARLRDELQLRRAAEDRARTLLEETTRMAERLAAAEAAATHAEQQRQAAEDAAAAAAAAAVETGKSQSREMTLHAEVQQQELLEAQTACAALRRENVAVVTRHQLAQRQQEERWTTVRAAVDAALRAAGLHDDGDGEADAHPETPSSDLAESTAQTVLRALDTLATAVRLQQDTAASPHAAELEQRRLSVLEDALRAEDTQNKARLSSLEAAEAQLHESRRELAAWRRRQLELTTRQEAHETACQAAQAQMASVAALVQRALREYTPSLCGGRSRSSRTADAGAADGVRGELHGAIDVGTAPPSTASAPWEEASVVTEVELEGGDAVGAASRRRGAPLPSLSASATSSADLTVASAPHNDEDDDDGGAVSAGLPHAALALRHSVLKLLAAWRTRQHTLVAAHESMQRRLTDAVAASTAAAAQQQEAEARHQQQRRLSRAADQRRTQELEQLQRELDDAKQQSALAAVRAHQHAAEAAQERDGLRRRLRAAEERLGRAEDALVEGDVRNGAHHASHASLQDALSDATAARERLERREAEWRAHIEDVEERLAASNQTHSGLHALLTAAVAVIVRLAVDEQQLRAQYRLLGALAQKDAQALDVVTRLLEDEDGGSDPVVVVAASTSRGAAPVTRFRAAVHVVCAAARLQRLSADRRRVARDDDSDSPAPRAASPQPPLLLLAFASATARWLHGSGGGGSGGGVPSFPLDSVLQCYTAHPSARVLPQVRLPPAHELAAAAAAAAAAGGTHPTAEHTPRIDVGSSAAAVAAATPSRLLQTLLMAAQLDVEAAATRHVCAAVAATATACARVTAGVQLGHGMQRVLQRDALAPQPQPRATLSDLRLLLLPPRVATPLQRLVRRCDSHSRHLAEMQALVQRLAGQNNTLVEALETRSLESDTTAAALQSASAELDVLRAERKERVQVQERLLRTRAALLQERQLRRAAEATTSELRQAHLRETAELEHYRREVYALNMERVNATAVVDAEATSVTDGATRGRRRASREAGASAAPAATSALSIQVDDPSALACSDSHTPAAAGAHTHDDGGGGGGGGAQEWQRNAENRYYTGLLRGSATGELVYRPRTNVPAPGEAARHIEMPPASASPLELHVPNVVRRRGKAARQTAADTGAATPPPLAWPPQRLAASTLPVPPLPAHELESDTESSAPDAHAEVPTTSRAGDAAPPHPVSGPLYYCARSAR</sequence>
<feature type="compositionally biased region" description="Basic and acidic residues" evidence="2">
    <location>
        <begin position="512"/>
        <end position="524"/>
    </location>
</feature>
<evidence type="ECO:0000256" key="2">
    <source>
        <dbReference type="SAM" id="MobiDB-lite"/>
    </source>
</evidence>
<organism evidence="3 4">
    <name type="scientific">Novymonas esmeraldas</name>
    <dbReference type="NCBI Taxonomy" id="1808958"/>
    <lineage>
        <taxon>Eukaryota</taxon>
        <taxon>Discoba</taxon>
        <taxon>Euglenozoa</taxon>
        <taxon>Kinetoplastea</taxon>
        <taxon>Metakinetoplastina</taxon>
        <taxon>Trypanosomatida</taxon>
        <taxon>Trypanosomatidae</taxon>
        <taxon>Novymonas</taxon>
    </lineage>
</organism>
<feature type="compositionally biased region" description="Low complexity" evidence="2">
    <location>
        <begin position="1384"/>
        <end position="1396"/>
    </location>
</feature>
<comment type="caution">
    <text evidence="3">The sequence shown here is derived from an EMBL/GenBank/DDBJ whole genome shotgun (WGS) entry which is preliminary data.</text>
</comment>
<feature type="region of interest" description="Disordered" evidence="2">
    <location>
        <begin position="892"/>
        <end position="911"/>
    </location>
</feature>
<evidence type="ECO:0000313" key="3">
    <source>
        <dbReference type="EMBL" id="KAK7201860.1"/>
    </source>
</evidence>
<feature type="region of interest" description="Disordered" evidence="2">
    <location>
        <begin position="1034"/>
        <end position="1054"/>
    </location>
</feature>
<feature type="region of interest" description="Disordered" evidence="2">
    <location>
        <begin position="1496"/>
        <end position="1580"/>
    </location>
</feature>
<feature type="compositionally biased region" description="Low complexity" evidence="2">
    <location>
        <begin position="70"/>
        <end position="81"/>
    </location>
</feature>
<evidence type="ECO:0000256" key="1">
    <source>
        <dbReference type="SAM" id="Coils"/>
    </source>
</evidence>
<feature type="compositionally biased region" description="Polar residues" evidence="2">
    <location>
        <begin position="165"/>
        <end position="174"/>
    </location>
</feature>
<dbReference type="EMBL" id="JAECZO010000021">
    <property type="protein sequence ID" value="KAK7201860.1"/>
    <property type="molecule type" value="Genomic_DNA"/>
</dbReference>
<feature type="region of interest" description="Disordered" evidence="2">
    <location>
        <begin position="709"/>
        <end position="752"/>
    </location>
</feature>
<protein>
    <submittedName>
        <fullName evidence="3">Uncharacterized protein</fullName>
    </submittedName>
</protein>
<dbReference type="Proteomes" id="UP001430356">
    <property type="component" value="Unassembled WGS sequence"/>
</dbReference>
<feature type="region of interest" description="Disordered" evidence="2">
    <location>
        <begin position="798"/>
        <end position="830"/>
    </location>
</feature>
<feature type="compositionally biased region" description="Low complexity" evidence="2">
    <location>
        <begin position="143"/>
        <end position="163"/>
    </location>
</feature>
<keyword evidence="4" id="KW-1185">Reference proteome</keyword>
<feature type="region of interest" description="Disordered" evidence="2">
    <location>
        <begin position="512"/>
        <end position="532"/>
    </location>
</feature>
<keyword evidence="1" id="KW-0175">Coiled coil</keyword>
<feature type="compositionally biased region" description="Low complexity" evidence="2">
    <location>
        <begin position="798"/>
        <end position="807"/>
    </location>
</feature>
<feature type="compositionally biased region" description="Basic and acidic residues" evidence="2">
    <location>
        <begin position="820"/>
        <end position="830"/>
    </location>
</feature>
<reference evidence="3 4" key="1">
    <citation type="journal article" date="2021" name="MBio">
        <title>A New Model Trypanosomatid, Novymonas esmeraldas: Genomic Perception of Its 'Candidatus Pandoraea novymonadis' Endosymbiont.</title>
        <authorList>
            <person name="Zakharova A."/>
            <person name="Saura A."/>
            <person name="Butenko A."/>
            <person name="Podesvova L."/>
            <person name="Warmusova S."/>
            <person name="Kostygov A.Y."/>
            <person name="Nenarokova A."/>
            <person name="Lukes J."/>
            <person name="Opperdoes F.R."/>
            <person name="Yurchenko V."/>
        </authorList>
    </citation>
    <scope>NUCLEOTIDE SEQUENCE [LARGE SCALE GENOMIC DNA]</scope>
    <source>
        <strain evidence="3 4">E262AT.01</strain>
    </source>
</reference>
<accession>A0AAW0FAK8</accession>
<feature type="coiled-coil region" evidence="1">
    <location>
        <begin position="386"/>
        <end position="477"/>
    </location>
</feature>
<dbReference type="PANTHER" id="PTHR23159:SF60">
    <property type="entry name" value="SPINDLE ASSEMBLY ABNORMAL PROTEIN 4"/>
    <property type="match status" value="1"/>
</dbReference>
<dbReference type="PANTHER" id="PTHR23159">
    <property type="entry name" value="CENTROSOMAL PROTEIN 2"/>
    <property type="match status" value="1"/>
</dbReference>
<proteinExistence type="predicted"/>
<evidence type="ECO:0000313" key="4">
    <source>
        <dbReference type="Proteomes" id="UP001430356"/>
    </source>
</evidence>
<name>A0AAW0FAK8_9TRYP</name>
<feature type="compositionally biased region" description="Basic and acidic residues" evidence="2">
    <location>
        <begin position="115"/>
        <end position="125"/>
    </location>
</feature>
<feature type="region of interest" description="Disordered" evidence="2">
    <location>
        <begin position="1369"/>
        <end position="1436"/>
    </location>
</feature>